<accession>A0AAD9SG79</accession>
<dbReference type="InterPro" id="IPR051678">
    <property type="entry name" value="AGP_Transferase"/>
</dbReference>
<keyword evidence="4" id="KW-1185">Reference proteome</keyword>
<dbReference type="PANTHER" id="PTHR21310">
    <property type="entry name" value="AMINOGLYCOSIDE PHOSPHOTRANSFERASE-RELATED-RELATED"/>
    <property type="match status" value="1"/>
</dbReference>
<evidence type="ECO:0000259" key="2">
    <source>
        <dbReference type="Pfam" id="PF01636"/>
    </source>
</evidence>
<comment type="caution">
    <text evidence="3">The sequence shown here is derived from an EMBL/GenBank/DDBJ whole genome shotgun (WGS) entry which is preliminary data.</text>
</comment>
<dbReference type="InterPro" id="IPR002575">
    <property type="entry name" value="Aminoglycoside_PTrfase"/>
</dbReference>
<dbReference type="PANTHER" id="PTHR21310:SF13">
    <property type="entry name" value="AMINOGLYCOSIDE PHOSPHOTRANSFERASE DOMAIN-CONTAINING PROTEIN"/>
    <property type="match status" value="1"/>
</dbReference>
<feature type="region of interest" description="Disordered" evidence="1">
    <location>
        <begin position="335"/>
        <end position="354"/>
    </location>
</feature>
<protein>
    <recommendedName>
        <fullName evidence="2">Aminoglycoside phosphotransferase domain-containing protein</fullName>
    </recommendedName>
</protein>
<evidence type="ECO:0000313" key="4">
    <source>
        <dbReference type="Proteomes" id="UP001265746"/>
    </source>
</evidence>
<dbReference type="SUPFAM" id="SSF56112">
    <property type="entry name" value="Protein kinase-like (PK-like)"/>
    <property type="match status" value="1"/>
</dbReference>
<sequence>MPRESQDGLEWEETLFNLIPRWTREPSMEAIESVCRRQLELPAGCPCTVSFYAAGAFNKLYLIVCADQSFLMRVTLPVSPHYKTRGEVATLRWVREHTDIPVPRVIAFEDSNDNSIGFEWILMELMPGATAYRRWRTMSLEQKSAITKRVAEFQVQLSRYGVPDSPFKEIGTLDLENGPGRIEAPTGVTPGKLISHEFFMGNRLNYDVPRGPFRSSFDWLSSEIRLIILEQTEALEKAEDDDDREDAEEILGSARRLLSLLPKVFPDDQQDEIATALYHDDLSLHNILVNEDGEITAIVDWECVSAMPIWLTTKMPKFLIGENREEEPIRGTYADEIPAEPVGPPNDGGPDDLNNEGKNQLYWIHLMEYETTQLRAVYEARLRQLWPAWPLQESQIKVDFFDAVLQCSAGVFVKQVDRWVDSIERGDLIRWADA</sequence>
<dbReference type="Gene3D" id="3.90.1200.10">
    <property type="match status" value="1"/>
</dbReference>
<feature type="domain" description="Aminoglycoside phosphotransferase" evidence="2">
    <location>
        <begin position="49"/>
        <end position="309"/>
    </location>
</feature>
<name>A0AAD9SG79_PHOAM</name>
<dbReference type="Proteomes" id="UP001265746">
    <property type="component" value="Unassembled WGS sequence"/>
</dbReference>
<dbReference type="Pfam" id="PF01636">
    <property type="entry name" value="APH"/>
    <property type="match status" value="1"/>
</dbReference>
<dbReference type="InterPro" id="IPR011009">
    <property type="entry name" value="Kinase-like_dom_sf"/>
</dbReference>
<dbReference type="EMBL" id="JAUJFL010000003">
    <property type="protein sequence ID" value="KAK2607546.1"/>
    <property type="molecule type" value="Genomic_DNA"/>
</dbReference>
<evidence type="ECO:0000256" key="1">
    <source>
        <dbReference type="SAM" id="MobiDB-lite"/>
    </source>
</evidence>
<organism evidence="3 4">
    <name type="scientific">Phomopsis amygdali</name>
    <name type="common">Fusicoccum amygdali</name>
    <dbReference type="NCBI Taxonomy" id="1214568"/>
    <lineage>
        <taxon>Eukaryota</taxon>
        <taxon>Fungi</taxon>
        <taxon>Dikarya</taxon>
        <taxon>Ascomycota</taxon>
        <taxon>Pezizomycotina</taxon>
        <taxon>Sordariomycetes</taxon>
        <taxon>Sordariomycetidae</taxon>
        <taxon>Diaporthales</taxon>
        <taxon>Diaporthaceae</taxon>
        <taxon>Diaporthe</taxon>
    </lineage>
</organism>
<reference evidence="3" key="1">
    <citation type="submission" date="2023-06" db="EMBL/GenBank/DDBJ databases">
        <authorList>
            <person name="Noh H."/>
        </authorList>
    </citation>
    <scope>NUCLEOTIDE SEQUENCE</scope>
    <source>
        <strain evidence="3">DUCC20226</strain>
    </source>
</reference>
<proteinExistence type="predicted"/>
<gene>
    <name evidence="3" type="ORF">N8I77_006210</name>
</gene>
<evidence type="ECO:0000313" key="3">
    <source>
        <dbReference type="EMBL" id="KAK2607546.1"/>
    </source>
</evidence>
<dbReference type="Gene3D" id="3.30.200.20">
    <property type="entry name" value="Phosphorylase Kinase, domain 1"/>
    <property type="match status" value="1"/>
</dbReference>
<dbReference type="AlphaFoldDB" id="A0AAD9SG79"/>